<dbReference type="PIRSF" id="PIRSF500136">
    <property type="entry name" value="UDP_ManNAc_DH"/>
    <property type="match status" value="1"/>
</dbReference>
<dbReference type="InterPro" id="IPR001732">
    <property type="entry name" value="UDP-Glc/GDP-Man_DH_N"/>
</dbReference>
<dbReference type="Pfam" id="PF03721">
    <property type="entry name" value="UDPG_MGDP_dh_N"/>
    <property type="match status" value="1"/>
</dbReference>
<dbReference type="Gene3D" id="3.40.50.720">
    <property type="entry name" value="NAD(P)-binding Rossmann-like Domain"/>
    <property type="match status" value="2"/>
</dbReference>
<sequence length="927" mass="103199">MNLSVIIPVQNEEATLAPILEELQQLKPFEIIVVVNGSTDGSKNIAEKYGCHIVYFKDPLGIDIGRAIGAKEARGDILLFVDGDIVISHEKLMPLIDSIGQGYDIALNDLSWTMHRKTRPHPTALAKFDLNHILGHGDFSVGSLVAIPHVIKKTAIEKIGWRNLACPPLAYTIAVLNELKICAPVSIDVIGTNKIRPCHQGKMEGSPFSSTTSLILGDHLQAVSHVIEERGIRGGLTDGERDRSFLHNYPKPEKPAENQAKFSAVLPVGKEPDTITGVIEEVRKAGVDEIIVVLNGSDEGTKRKAVEAGALILEFNDPLGHNIPRAIGAMHSTGEICLFVDSDFIVKAEDLLPFLKATEAGVDVALNDLECLLDKHHPLHAVSAAKYFLNMALKRVDLTINSLTAVPHAIRREVIEKIGFEYLMSPPLFQAKSIMEGFNVKPVHYVDVVKPNRIRKEHRRIEGRVASTDRILGDHVEALAHLFNTINNRCGFTAGNRKWEMLEKLQKENSLVSERKKVVVIGLGYVGLPLALHIANENYEVVGIDKDPRKIEALQNGKSYIPDVSDSSVTELKNGLFEAKLPENGIESLMQASYIIVTVPTPITKNDEPDLGALYSATHFIEQHLQNGQTLIYESSTYPGTMEEVVLPILSKKGLKVGHDFFLCYSPERIDPANKSFTLKSIPKIVSGQTDKCLEMIKSFYGTIFNELVPVSSPKIAELGKIFENTQRLVNISLVNEMDTLCRELDIDFYESLQAASTKPFGFTPYWPGPGIGGHCIPVDPLYLQWKLQQHGLMSELVQAASDINQHMPKKVIERVKKAMNKDERNILVIGLTYKKDVNDVRESPALMIFKNLLDEEYDVTYHDPYIPSIEIGNKIHHSIHLTETNIKEFDLVLILTDHSVIDYELITKAPNIIDTRRVLKKNNYNI</sequence>
<dbReference type="PIRSF" id="PIRSF000124">
    <property type="entry name" value="UDPglc_GDPman_dh"/>
    <property type="match status" value="1"/>
</dbReference>
<dbReference type="Pfam" id="PF00535">
    <property type="entry name" value="Glycos_transf_2"/>
    <property type="match status" value="2"/>
</dbReference>
<gene>
    <name evidence="4" type="ORF">J2S17_000450</name>
</gene>
<dbReference type="InterPro" id="IPR008927">
    <property type="entry name" value="6-PGluconate_DH-like_C_sf"/>
</dbReference>
<accession>A0ABU0ACY4</accession>
<keyword evidence="1" id="KW-0560">Oxidoreductase</keyword>
<dbReference type="PANTHER" id="PTHR43491">
    <property type="entry name" value="UDP-N-ACETYL-D-MANNOSAMINE DEHYDROGENASE"/>
    <property type="match status" value="1"/>
</dbReference>
<proteinExistence type="predicted"/>
<evidence type="ECO:0000259" key="3">
    <source>
        <dbReference type="SMART" id="SM00984"/>
    </source>
</evidence>
<evidence type="ECO:0000256" key="2">
    <source>
        <dbReference type="ARBA" id="ARBA00023027"/>
    </source>
</evidence>
<dbReference type="Proteomes" id="UP001238088">
    <property type="component" value="Unassembled WGS sequence"/>
</dbReference>
<dbReference type="NCBIfam" id="TIGR03026">
    <property type="entry name" value="NDP-sugDHase"/>
    <property type="match status" value="1"/>
</dbReference>
<dbReference type="SUPFAM" id="SSF52413">
    <property type="entry name" value="UDP-glucose/GDP-mannose dehydrogenase C-terminal domain"/>
    <property type="match status" value="1"/>
</dbReference>
<dbReference type="Gene3D" id="3.90.550.10">
    <property type="entry name" value="Spore Coat Polysaccharide Biosynthesis Protein SpsA, Chain A"/>
    <property type="match status" value="2"/>
</dbReference>
<evidence type="ECO:0000313" key="5">
    <source>
        <dbReference type="Proteomes" id="UP001238088"/>
    </source>
</evidence>
<comment type="caution">
    <text evidence="4">The sequence shown here is derived from an EMBL/GenBank/DDBJ whole genome shotgun (WGS) entry which is preliminary data.</text>
</comment>
<dbReference type="InterPro" id="IPR036291">
    <property type="entry name" value="NAD(P)-bd_dom_sf"/>
</dbReference>
<dbReference type="SMART" id="SM00984">
    <property type="entry name" value="UDPG_MGDP_dh_C"/>
    <property type="match status" value="1"/>
</dbReference>
<feature type="domain" description="UDP-glucose/GDP-mannose dehydrogenase C-terminal" evidence="3">
    <location>
        <begin position="828"/>
        <end position="922"/>
    </location>
</feature>
<dbReference type="EMBL" id="JAUSUB010000001">
    <property type="protein sequence ID" value="MDQ0268581.1"/>
    <property type="molecule type" value="Genomic_DNA"/>
</dbReference>
<dbReference type="Pfam" id="PF00984">
    <property type="entry name" value="UDPG_MGDP_dh"/>
    <property type="match status" value="1"/>
</dbReference>
<dbReference type="Pfam" id="PF03720">
    <property type="entry name" value="UDPG_MGDP_dh_C"/>
    <property type="match status" value="1"/>
</dbReference>
<evidence type="ECO:0000256" key="1">
    <source>
        <dbReference type="ARBA" id="ARBA00023002"/>
    </source>
</evidence>
<dbReference type="CDD" id="cd00761">
    <property type="entry name" value="Glyco_tranf_GTA_type"/>
    <property type="match status" value="1"/>
</dbReference>
<protein>
    <submittedName>
        <fullName evidence="4">Nucleotide sugar dehydrogenase</fullName>
    </submittedName>
</protein>
<dbReference type="PANTHER" id="PTHR43491:SF1">
    <property type="entry name" value="UDP-N-ACETYL-D-MANNOSAMINE DEHYDROGENASE"/>
    <property type="match status" value="1"/>
</dbReference>
<dbReference type="SUPFAM" id="SSF48179">
    <property type="entry name" value="6-phosphogluconate dehydrogenase C-terminal domain-like"/>
    <property type="match status" value="1"/>
</dbReference>
<dbReference type="InterPro" id="IPR001173">
    <property type="entry name" value="Glyco_trans_2-like"/>
</dbReference>
<dbReference type="InterPro" id="IPR036220">
    <property type="entry name" value="UDP-Glc/GDP-Man_DH_C_sf"/>
</dbReference>
<name>A0ABU0ACY4_9BACI</name>
<organism evidence="4 5">
    <name type="scientific">Cytobacillus purgationiresistens</name>
    <dbReference type="NCBI Taxonomy" id="863449"/>
    <lineage>
        <taxon>Bacteria</taxon>
        <taxon>Bacillati</taxon>
        <taxon>Bacillota</taxon>
        <taxon>Bacilli</taxon>
        <taxon>Bacillales</taxon>
        <taxon>Bacillaceae</taxon>
        <taxon>Cytobacillus</taxon>
    </lineage>
</organism>
<evidence type="ECO:0000313" key="4">
    <source>
        <dbReference type="EMBL" id="MDQ0268581.1"/>
    </source>
</evidence>
<dbReference type="InterPro" id="IPR028359">
    <property type="entry name" value="UDP_ManNAc/GlcNAc_DH"/>
</dbReference>
<keyword evidence="2" id="KW-0520">NAD</keyword>
<keyword evidence="5" id="KW-1185">Reference proteome</keyword>
<dbReference type="InterPro" id="IPR029044">
    <property type="entry name" value="Nucleotide-diphossugar_trans"/>
</dbReference>
<dbReference type="InterPro" id="IPR014026">
    <property type="entry name" value="UDP-Glc/GDP-Man_DH_dimer"/>
</dbReference>
<dbReference type="InterPro" id="IPR014027">
    <property type="entry name" value="UDP-Glc/GDP-Man_DH_C"/>
</dbReference>
<dbReference type="SUPFAM" id="SSF51735">
    <property type="entry name" value="NAD(P)-binding Rossmann-fold domains"/>
    <property type="match status" value="1"/>
</dbReference>
<dbReference type="InterPro" id="IPR017476">
    <property type="entry name" value="UDP-Glc/GDP-Man"/>
</dbReference>
<reference evidence="4 5" key="1">
    <citation type="submission" date="2023-07" db="EMBL/GenBank/DDBJ databases">
        <title>Genomic Encyclopedia of Type Strains, Phase IV (KMG-IV): sequencing the most valuable type-strain genomes for metagenomic binning, comparative biology and taxonomic classification.</title>
        <authorList>
            <person name="Goeker M."/>
        </authorList>
    </citation>
    <scope>NUCLEOTIDE SEQUENCE [LARGE SCALE GENOMIC DNA]</scope>
    <source>
        <strain evidence="4 5">DSM 23494</strain>
    </source>
</reference>
<dbReference type="SUPFAM" id="SSF53448">
    <property type="entry name" value="Nucleotide-diphospho-sugar transferases"/>
    <property type="match status" value="2"/>
</dbReference>